<dbReference type="AlphaFoldDB" id="A0A1L5PDN8"/>
<evidence type="ECO:0000313" key="2">
    <source>
        <dbReference type="Proteomes" id="UP000185109"/>
    </source>
</evidence>
<organism evidence="1 2">
    <name type="scientific">Rhizobium etli 8C-3</name>
    <dbReference type="NCBI Taxonomy" id="538025"/>
    <lineage>
        <taxon>Bacteria</taxon>
        <taxon>Pseudomonadati</taxon>
        <taxon>Pseudomonadota</taxon>
        <taxon>Alphaproteobacteria</taxon>
        <taxon>Hyphomicrobiales</taxon>
        <taxon>Rhizobiaceae</taxon>
        <taxon>Rhizobium/Agrobacterium group</taxon>
        <taxon>Rhizobium</taxon>
    </lineage>
</organism>
<sequence>MARPKGDFQYQVGLDSTAARCAGFLRPVVRCRKLRDLEDLGSAGTRDQHIQVRAPMISLEPGGSAMLCTRRLLTARPAPPWPSAPNPAVENWLY</sequence>
<dbReference type="EMBL" id="CP017244">
    <property type="protein sequence ID" value="APO78245.1"/>
    <property type="molecule type" value="Genomic_DNA"/>
</dbReference>
<geneLocation type="plasmid" evidence="2">
    <name>prsp8c3c</name>
</geneLocation>
<keyword evidence="1" id="KW-0614">Plasmid</keyword>
<dbReference type="Proteomes" id="UP000185109">
    <property type="component" value="Plasmid pRsp8C3c"/>
</dbReference>
<accession>A0A1L5PDN8</accession>
<gene>
    <name evidence="1" type="ORF">AM571_PC00507</name>
</gene>
<reference evidence="1 2" key="1">
    <citation type="submission" date="2016-09" db="EMBL/GenBank/DDBJ databases">
        <title>The complete genome sequences of Rhizobium gallicum, symbiovars gallicum and phaseoli, symbionts associated to common bean (Phaseolus vulgaris).</title>
        <authorList>
            <person name="Bustos P."/>
            <person name="Santamaria R.I."/>
            <person name="Perez-Carrascal O.M."/>
            <person name="Juarez S."/>
            <person name="Lozano L."/>
            <person name="Martinez-Flores I."/>
            <person name="Martinez-Romero E."/>
            <person name="Cevallos M."/>
            <person name="Romero D."/>
            <person name="Davila G."/>
            <person name="Gonzalez V."/>
        </authorList>
    </citation>
    <scope>NUCLEOTIDE SEQUENCE [LARGE SCALE GENOMIC DNA]</scope>
    <source>
        <strain evidence="1 2">8C-3</strain>
        <plasmid evidence="2">Plasmid prsp8c3c</plasmid>
    </source>
</reference>
<name>A0A1L5PDN8_RHIET</name>
<protein>
    <submittedName>
        <fullName evidence="1">Uncharacterized protein</fullName>
    </submittedName>
</protein>
<evidence type="ECO:0000313" key="1">
    <source>
        <dbReference type="EMBL" id="APO78245.1"/>
    </source>
</evidence>
<proteinExistence type="predicted"/>